<dbReference type="SUPFAM" id="SSF88723">
    <property type="entry name" value="PIN domain-like"/>
    <property type="match status" value="1"/>
</dbReference>
<keyword evidence="9" id="KW-0234">DNA repair</keyword>
<comment type="caution">
    <text evidence="13">The sequence shown here is derived from an EMBL/GenBank/DDBJ whole genome shotgun (WGS) entry which is preliminary data.</text>
</comment>
<evidence type="ECO:0000256" key="8">
    <source>
        <dbReference type="ARBA" id="ARBA00023125"/>
    </source>
</evidence>
<dbReference type="Gene3D" id="3.40.50.1010">
    <property type="entry name" value="5'-nuclease"/>
    <property type="match status" value="1"/>
</dbReference>
<keyword evidence="7" id="KW-0239">DNA-directed DNA polymerase</keyword>
<dbReference type="FunFam" id="1.20.1060.10:FF:000001">
    <property type="entry name" value="DNA polymerase I"/>
    <property type="match status" value="1"/>
</dbReference>
<dbReference type="Proteomes" id="UP000178841">
    <property type="component" value="Unassembled WGS sequence"/>
</dbReference>
<dbReference type="EMBL" id="MHLH01000009">
    <property type="protein sequence ID" value="OGZ04250.1"/>
    <property type="molecule type" value="Genomic_DNA"/>
</dbReference>
<comment type="catalytic activity">
    <reaction evidence="10">
        <text>DNA(n) + a 2'-deoxyribonucleoside 5'-triphosphate = DNA(n+1) + diphosphate</text>
        <dbReference type="Rhea" id="RHEA:22508"/>
        <dbReference type="Rhea" id="RHEA-COMP:17339"/>
        <dbReference type="Rhea" id="RHEA-COMP:17340"/>
        <dbReference type="ChEBI" id="CHEBI:33019"/>
        <dbReference type="ChEBI" id="CHEBI:61560"/>
        <dbReference type="ChEBI" id="CHEBI:173112"/>
        <dbReference type="EC" id="2.7.7.7"/>
    </reaction>
</comment>
<dbReference type="Gene3D" id="1.20.1060.10">
    <property type="entry name" value="Taq DNA Polymerase, Chain T, domain 4"/>
    <property type="match status" value="1"/>
</dbReference>
<keyword evidence="8" id="KW-0238">DNA-binding</keyword>
<evidence type="ECO:0000259" key="12">
    <source>
        <dbReference type="SMART" id="SM00482"/>
    </source>
</evidence>
<name>A0A1G2CU31_9BACT</name>
<keyword evidence="6" id="KW-0227">DNA damage</keyword>
<dbReference type="Gene3D" id="3.30.70.370">
    <property type="match status" value="1"/>
</dbReference>
<dbReference type="PANTHER" id="PTHR10133">
    <property type="entry name" value="DNA POLYMERASE I"/>
    <property type="match status" value="1"/>
</dbReference>
<dbReference type="GO" id="GO:0003677">
    <property type="term" value="F:DNA binding"/>
    <property type="evidence" value="ECO:0007669"/>
    <property type="project" value="UniProtKB-KW"/>
</dbReference>
<dbReference type="STRING" id="1798657.A2648_00405"/>
<proteinExistence type="inferred from homology"/>
<evidence type="ECO:0000256" key="6">
    <source>
        <dbReference type="ARBA" id="ARBA00022763"/>
    </source>
</evidence>
<dbReference type="InterPro" id="IPR001098">
    <property type="entry name" value="DNA-dir_DNA_pol_A_palm_dom"/>
</dbReference>
<comment type="similarity">
    <text evidence="1">Belongs to the DNA polymerase type-A family.</text>
</comment>
<evidence type="ECO:0000256" key="3">
    <source>
        <dbReference type="ARBA" id="ARBA00022679"/>
    </source>
</evidence>
<organism evidence="13 14">
    <name type="scientific">Candidatus Lloydbacteria bacterium RIFCSPHIGHO2_01_FULL_41_20</name>
    <dbReference type="NCBI Taxonomy" id="1798657"/>
    <lineage>
        <taxon>Bacteria</taxon>
        <taxon>Candidatus Lloydiibacteriota</taxon>
    </lineage>
</organism>
<dbReference type="PANTHER" id="PTHR10133:SF27">
    <property type="entry name" value="DNA POLYMERASE NU"/>
    <property type="match status" value="1"/>
</dbReference>
<evidence type="ECO:0000256" key="1">
    <source>
        <dbReference type="ARBA" id="ARBA00007705"/>
    </source>
</evidence>
<dbReference type="SUPFAM" id="SSF47807">
    <property type="entry name" value="5' to 3' exonuclease, C-terminal subdomain"/>
    <property type="match status" value="1"/>
</dbReference>
<evidence type="ECO:0000256" key="5">
    <source>
        <dbReference type="ARBA" id="ARBA00022705"/>
    </source>
</evidence>
<gene>
    <name evidence="13" type="ORF">A2648_00405</name>
</gene>
<dbReference type="GO" id="GO:0003887">
    <property type="term" value="F:DNA-directed DNA polymerase activity"/>
    <property type="evidence" value="ECO:0007669"/>
    <property type="project" value="UniProtKB-KW"/>
</dbReference>
<keyword evidence="5" id="KW-0235">DNA replication</keyword>
<dbReference type="AlphaFoldDB" id="A0A1G2CU31"/>
<dbReference type="SMART" id="SM00279">
    <property type="entry name" value="HhH2"/>
    <property type="match status" value="1"/>
</dbReference>
<dbReference type="SMART" id="SM00482">
    <property type="entry name" value="POLAc"/>
    <property type="match status" value="1"/>
</dbReference>
<dbReference type="FunFam" id="1.10.150.20:FF:000003">
    <property type="entry name" value="DNA polymerase I"/>
    <property type="match status" value="1"/>
</dbReference>
<dbReference type="GO" id="GO:0006302">
    <property type="term" value="P:double-strand break repair"/>
    <property type="evidence" value="ECO:0007669"/>
    <property type="project" value="TreeGrafter"/>
</dbReference>
<dbReference type="GO" id="GO:0008409">
    <property type="term" value="F:5'-3' exonuclease activity"/>
    <property type="evidence" value="ECO:0007669"/>
    <property type="project" value="InterPro"/>
</dbReference>
<evidence type="ECO:0000313" key="14">
    <source>
        <dbReference type="Proteomes" id="UP000178841"/>
    </source>
</evidence>
<evidence type="ECO:0000256" key="10">
    <source>
        <dbReference type="ARBA" id="ARBA00049244"/>
    </source>
</evidence>
<dbReference type="InterPro" id="IPR043502">
    <property type="entry name" value="DNA/RNA_pol_sf"/>
</dbReference>
<dbReference type="SMART" id="SM00475">
    <property type="entry name" value="53EXOc"/>
    <property type="match status" value="1"/>
</dbReference>
<feature type="domain" description="DNA-directed DNA polymerase family A palm" evidence="12">
    <location>
        <begin position="547"/>
        <end position="755"/>
    </location>
</feature>
<dbReference type="InterPro" id="IPR029060">
    <property type="entry name" value="PIN-like_dom_sf"/>
</dbReference>
<accession>A0A1G2CU31</accession>
<dbReference type="PRINTS" id="PR00868">
    <property type="entry name" value="DNAPOLI"/>
</dbReference>
<dbReference type="Pfam" id="PF00476">
    <property type="entry name" value="DNA_pol_A"/>
    <property type="match status" value="1"/>
</dbReference>
<dbReference type="InterPro" id="IPR002298">
    <property type="entry name" value="DNA_polymerase_A"/>
</dbReference>
<evidence type="ECO:0000256" key="9">
    <source>
        <dbReference type="ARBA" id="ARBA00023204"/>
    </source>
</evidence>
<dbReference type="Pfam" id="PF02739">
    <property type="entry name" value="5_3_exonuc_N"/>
    <property type="match status" value="1"/>
</dbReference>
<evidence type="ECO:0000256" key="2">
    <source>
        <dbReference type="ARBA" id="ARBA00012417"/>
    </source>
</evidence>
<dbReference type="PROSITE" id="PS00447">
    <property type="entry name" value="DNA_POLYMERASE_A"/>
    <property type="match status" value="1"/>
</dbReference>
<dbReference type="CDD" id="cd09859">
    <property type="entry name" value="PIN_53EXO"/>
    <property type="match status" value="1"/>
</dbReference>
<evidence type="ECO:0000313" key="13">
    <source>
        <dbReference type="EMBL" id="OGZ04250.1"/>
    </source>
</evidence>
<dbReference type="InterPro" id="IPR020045">
    <property type="entry name" value="DNA_polI_H3TH"/>
</dbReference>
<dbReference type="GO" id="GO:0006261">
    <property type="term" value="P:DNA-templated DNA replication"/>
    <property type="evidence" value="ECO:0007669"/>
    <property type="project" value="InterPro"/>
</dbReference>
<protein>
    <recommendedName>
        <fullName evidence="2">DNA-directed DNA polymerase</fullName>
        <ecNumber evidence="2">2.7.7.7</ecNumber>
    </recommendedName>
</protein>
<evidence type="ECO:0000256" key="4">
    <source>
        <dbReference type="ARBA" id="ARBA00022695"/>
    </source>
</evidence>
<dbReference type="FunFam" id="1.10.150.20:FF:000002">
    <property type="entry name" value="DNA polymerase I"/>
    <property type="match status" value="1"/>
</dbReference>
<sequence>MNPSKNPPKTLILLDAHAIIHRAYHALPEFTSSKGEPTGALYGIVAMLLKIIKDLSPDYIIAAYDLPEPTFRHVAYEGYKATRKKSDEALVAQIIRSKDIFNAFNIPIYEAPGFEADDVIGTIVEQLKKEKNTDVIIASGDMDTLQLVDKKKVRVYTLKKGINDTIIYDEDAVMERFGFLPKQIPDYKGLRGDPSDNIIGISGIGEKTATILIKSFGTIEGLYKTLKKNEEEIKNVGVTPRIIELLKEGEEEALFSKTLAEIRADAPIKFSTPKKLFNESIDTEQIEKLLRELDFKSLSNRVRSTFGLQVEEKKDEDSSDGKEDLKIDEESLIKAQTSLWLIDSEKTNPTLEDILTFTQEKSFEKAVKILEEELKKKNLEKVLNNIELPIVPIIKEAQSRGILVDAPYFGKLSLEYHKKLSALEKKIWGYAGGEFNINSPKQLGVILFDKLQLLAEKGTKMKKTESGARSTRVSELEKIKSMHPIVGEILHHRELQKLLSTYIDAIPPLLDKKNRLHSHFIQTGTTTGRFSSANPNLQNIPIKSELGRAIRNGFLAEKGHKLLSFDYSQIELRVAAMLSFDPYLTKVFKEGKDVHSAVASRVFHVEEDEITPEMRRKAKVINFGIVYGMGVSALKETLGGTRAEAQDFYDSYMKEFKRIAEYMEEVKIFARKNGYTETMFGRRRQFPGIKSHIPYIRAMAERMATNAPLQGTAADIIKIAIKLADDDLKKEGLQDKVHLLLQIHDELVYEVEDEAVGKTEKLIKNAMEGVLGRSFLKNKSSVPLVVNASSGVNWEEI</sequence>
<dbReference type="CDD" id="cd08637">
    <property type="entry name" value="DNA_pol_A_pol_I_C"/>
    <property type="match status" value="1"/>
</dbReference>
<evidence type="ECO:0000259" key="11">
    <source>
        <dbReference type="SMART" id="SM00475"/>
    </source>
</evidence>
<dbReference type="InterPro" id="IPR036279">
    <property type="entry name" value="5-3_exonuclease_C_sf"/>
</dbReference>
<dbReference type="InterPro" id="IPR019760">
    <property type="entry name" value="DNA-dir_DNA_pol_A_CS"/>
</dbReference>
<keyword evidence="4" id="KW-0548">Nucleotidyltransferase</keyword>
<keyword evidence="3" id="KW-0808">Transferase</keyword>
<dbReference type="Pfam" id="PF01367">
    <property type="entry name" value="5_3_exonuc"/>
    <property type="match status" value="1"/>
</dbReference>
<reference evidence="13 14" key="1">
    <citation type="journal article" date="2016" name="Nat. Commun.">
        <title>Thousands of microbial genomes shed light on interconnected biogeochemical processes in an aquifer system.</title>
        <authorList>
            <person name="Anantharaman K."/>
            <person name="Brown C.T."/>
            <person name="Hug L.A."/>
            <person name="Sharon I."/>
            <person name="Castelle C.J."/>
            <person name="Probst A.J."/>
            <person name="Thomas B.C."/>
            <person name="Singh A."/>
            <person name="Wilkins M.J."/>
            <person name="Karaoz U."/>
            <person name="Brodie E.L."/>
            <person name="Williams K.H."/>
            <person name="Hubbard S.S."/>
            <person name="Banfield J.F."/>
        </authorList>
    </citation>
    <scope>NUCLEOTIDE SEQUENCE [LARGE SCALE GENOMIC DNA]</scope>
</reference>
<dbReference type="InterPro" id="IPR002421">
    <property type="entry name" value="5-3_exonuclease"/>
</dbReference>
<dbReference type="SUPFAM" id="SSF56672">
    <property type="entry name" value="DNA/RNA polymerases"/>
    <property type="match status" value="1"/>
</dbReference>
<dbReference type="InterPro" id="IPR020046">
    <property type="entry name" value="5-3_exonucl_a-hlix_arch_N"/>
</dbReference>
<evidence type="ECO:0000256" key="7">
    <source>
        <dbReference type="ARBA" id="ARBA00022932"/>
    </source>
</evidence>
<dbReference type="InterPro" id="IPR008918">
    <property type="entry name" value="HhH2"/>
</dbReference>
<feature type="domain" description="5'-3' exonuclease" evidence="11">
    <location>
        <begin position="6"/>
        <end position="278"/>
    </location>
</feature>
<dbReference type="Gene3D" id="1.10.150.20">
    <property type="entry name" value="5' to 3' exonuclease, C-terminal subdomain"/>
    <property type="match status" value="2"/>
</dbReference>
<dbReference type="CDD" id="cd09898">
    <property type="entry name" value="H3TH_53EXO"/>
    <property type="match status" value="1"/>
</dbReference>
<dbReference type="EC" id="2.7.7.7" evidence="2"/>